<dbReference type="Gene3D" id="3.20.20.100">
    <property type="entry name" value="NADP-dependent oxidoreductase domain"/>
    <property type="match status" value="1"/>
</dbReference>
<dbReference type="Pfam" id="PF00248">
    <property type="entry name" value="Aldo_ket_red"/>
    <property type="match status" value="1"/>
</dbReference>
<evidence type="ECO:0000313" key="2">
    <source>
        <dbReference type="EMBL" id="CAB4002695.1"/>
    </source>
</evidence>
<comment type="caution">
    <text evidence="2">The sequence shown here is derived from an EMBL/GenBank/DDBJ whole genome shotgun (WGS) entry which is preliminary data.</text>
</comment>
<dbReference type="OrthoDB" id="416253at2759"/>
<keyword evidence="1" id="KW-0560">Oxidoreductase</keyword>
<gene>
    <name evidence="2" type="ORF">PACLA_8A053478</name>
</gene>
<dbReference type="PRINTS" id="PR00069">
    <property type="entry name" value="ALDKETRDTASE"/>
</dbReference>
<dbReference type="PANTHER" id="PTHR43827">
    <property type="entry name" value="2,5-DIKETO-D-GLUCONIC ACID REDUCTASE"/>
    <property type="match status" value="1"/>
</dbReference>
<proteinExistence type="predicted"/>
<keyword evidence="3" id="KW-1185">Reference proteome</keyword>
<dbReference type="PROSITE" id="PS00062">
    <property type="entry name" value="ALDOKETO_REDUCTASE_2"/>
    <property type="match status" value="1"/>
</dbReference>
<evidence type="ECO:0000313" key="3">
    <source>
        <dbReference type="Proteomes" id="UP001152795"/>
    </source>
</evidence>
<dbReference type="InterPro" id="IPR018170">
    <property type="entry name" value="Aldo/ket_reductase_CS"/>
</dbReference>
<dbReference type="Proteomes" id="UP001152795">
    <property type="component" value="Unassembled WGS sequence"/>
</dbReference>
<dbReference type="InterPro" id="IPR023210">
    <property type="entry name" value="NADP_OxRdtase_dom"/>
</dbReference>
<name>A0A6S7HA73_PARCT</name>
<sequence length="295" mass="33626">MAKECVDLTLKYPLNDGNFIPVLGLGVSTFMNNRMSKDDVEGTSRSVSIALKQGYPMIDTAEIYKNEEEVGQEIKKSNLRREDVYVVTKLWEQNGYEYCLKAFDASLKRLDMDYVDLYLMHAPIGDHLLETYDAFLELKEKGLAKSIGVSNFNIAMLEGLRKAGKPTPAVNQIEIHPYMRRDELVQYCRDHGIHVMAFSPLTKGKRLKEPDMVTMAATYKKTAAQLFIRWCIQSGFSAIPRSSNEKRIIENSQVFDWSISDEDMKILNSKPQATCIIETSPIFNIHDMKPSWTSS</sequence>
<dbReference type="PROSITE" id="PS00063">
    <property type="entry name" value="ALDOKETO_REDUCTASE_3"/>
    <property type="match status" value="1"/>
</dbReference>
<organism evidence="2 3">
    <name type="scientific">Paramuricea clavata</name>
    <name type="common">Red gorgonian</name>
    <name type="synonym">Violescent sea-whip</name>
    <dbReference type="NCBI Taxonomy" id="317549"/>
    <lineage>
        <taxon>Eukaryota</taxon>
        <taxon>Metazoa</taxon>
        <taxon>Cnidaria</taxon>
        <taxon>Anthozoa</taxon>
        <taxon>Octocorallia</taxon>
        <taxon>Malacalcyonacea</taxon>
        <taxon>Plexauridae</taxon>
        <taxon>Paramuricea</taxon>
    </lineage>
</organism>
<dbReference type="EMBL" id="CACRXK020004425">
    <property type="protein sequence ID" value="CAB4002695.1"/>
    <property type="molecule type" value="Genomic_DNA"/>
</dbReference>
<dbReference type="FunFam" id="3.20.20.100:FF:000002">
    <property type="entry name" value="2,5-diketo-D-gluconic acid reductase A"/>
    <property type="match status" value="1"/>
</dbReference>
<dbReference type="CDD" id="cd19071">
    <property type="entry name" value="AKR_AKR1-5-like"/>
    <property type="match status" value="1"/>
</dbReference>
<accession>A0A6S7HA73</accession>
<dbReference type="InterPro" id="IPR036812">
    <property type="entry name" value="NAD(P)_OxRdtase_dom_sf"/>
</dbReference>
<dbReference type="SUPFAM" id="SSF51430">
    <property type="entry name" value="NAD(P)-linked oxidoreductase"/>
    <property type="match status" value="1"/>
</dbReference>
<dbReference type="InterPro" id="IPR020471">
    <property type="entry name" value="AKR"/>
</dbReference>
<dbReference type="GO" id="GO:0016616">
    <property type="term" value="F:oxidoreductase activity, acting on the CH-OH group of donors, NAD or NADP as acceptor"/>
    <property type="evidence" value="ECO:0007669"/>
    <property type="project" value="UniProtKB-ARBA"/>
</dbReference>
<dbReference type="PANTHER" id="PTHR43827:SF13">
    <property type="entry name" value="ALDO_KETO REDUCTASE FAMILY PROTEIN"/>
    <property type="match status" value="1"/>
</dbReference>
<dbReference type="AlphaFoldDB" id="A0A6S7HA73"/>
<protein>
    <submittedName>
        <fullName evidence="2">Prostaglandin F synthase</fullName>
    </submittedName>
</protein>
<dbReference type="PIRSF" id="PIRSF000097">
    <property type="entry name" value="AKR"/>
    <property type="match status" value="1"/>
</dbReference>
<reference evidence="2" key="1">
    <citation type="submission" date="2020-04" db="EMBL/GenBank/DDBJ databases">
        <authorList>
            <person name="Alioto T."/>
            <person name="Alioto T."/>
            <person name="Gomez Garrido J."/>
        </authorList>
    </citation>
    <scope>NUCLEOTIDE SEQUENCE</scope>
    <source>
        <strain evidence="2">A484AB</strain>
    </source>
</reference>
<evidence type="ECO:0000256" key="1">
    <source>
        <dbReference type="ARBA" id="ARBA00023002"/>
    </source>
</evidence>